<dbReference type="InterPro" id="IPR029063">
    <property type="entry name" value="SAM-dependent_MTases_sf"/>
</dbReference>
<sequence length="252" mass="27490">MSPVEHEQALGARPSGEATETAAAEHVRDIFNSIAPSYDLLNHLLSMGLDRRWWLRAARSFRDILANPKSRVLDLCCGTGDMTAALLTQRPASGEPAIGLDFSAEMLSRARTKYASANVDWVEGDAMHLPYPDNSFDLVTSAFGFRNLTNYAEGLAEIHRVLRPGGRIGILECNQPDGLSGAGYNLYFKHVLPIVGGMISGDRAAYRYLPASVARFPRPPQMLALMASAGFADSAWDGYLLRAAGLYRGTKR</sequence>
<keyword evidence="2 5" id="KW-0489">Methyltransferase</keyword>
<organism evidence="6 7">
    <name type="scientific">Granulicella mallensis</name>
    <dbReference type="NCBI Taxonomy" id="940614"/>
    <lineage>
        <taxon>Bacteria</taxon>
        <taxon>Pseudomonadati</taxon>
        <taxon>Acidobacteriota</taxon>
        <taxon>Terriglobia</taxon>
        <taxon>Terriglobales</taxon>
        <taxon>Acidobacteriaceae</taxon>
        <taxon>Granulicella</taxon>
    </lineage>
</organism>
<comment type="caution">
    <text evidence="5">Lacks conserved residue(s) required for the propagation of feature annotation.</text>
</comment>
<dbReference type="NCBIfam" id="NF001244">
    <property type="entry name" value="PRK00216.1-5"/>
    <property type="match status" value="1"/>
</dbReference>
<dbReference type="HAMAP" id="MF_01813">
    <property type="entry name" value="MenG_UbiE_methyltr"/>
    <property type="match status" value="1"/>
</dbReference>
<dbReference type="CDD" id="cd02440">
    <property type="entry name" value="AdoMet_MTases"/>
    <property type="match status" value="1"/>
</dbReference>
<name>A0A7W7ZR37_9BACT</name>
<dbReference type="RefSeq" id="WP_184256034.1">
    <property type="nucleotide sequence ID" value="NZ_JACHIO010000010.1"/>
</dbReference>
<evidence type="ECO:0000256" key="5">
    <source>
        <dbReference type="HAMAP-Rule" id="MF_01813"/>
    </source>
</evidence>
<evidence type="ECO:0000256" key="4">
    <source>
        <dbReference type="ARBA" id="ARBA00022691"/>
    </source>
</evidence>
<evidence type="ECO:0000256" key="3">
    <source>
        <dbReference type="ARBA" id="ARBA00022679"/>
    </source>
</evidence>
<proteinExistence type="inferred from homology"/>
<dbReference type="AlphaFoldDB" id="A0A7W7ZR37"/>
<dbReference type="GO" id="GO:0009234">
    <property type="term" value="P:menaquinone biosynthetic process"/>
    <property type="evidence" value="ECO:0007669"/>
    <property type="project" value="UniProtKB-UniRule"/>
</dbReference>
<comment type="caution">
    <text evidence="6">The sequence shown here is derived from an EMBL/GenBank/DDBJ whole genome shotgun (WGS) entry which is preliminary data.</text>
</comment>
<comment type="similarity">
    <text evidence="5">Belongs to the class I-like SAM-binding methyltransferase superfamily. MenG/UbiE family.</text>
</comment>
<dbReference type="InterPro" id="IPR023576">
    <property type="entry name" value="UbiE/COQ5_MeTrFase_CS"/>
</dbReference>
<dbReference type="EMBL" id="JACHIO010000010">
    <property type="protein sequence ID" value="MBB5064259.1"/>
    <property type="molecule type" value="Genomic_DNA"/>
</dbReference>
<evidence type="ECO:0000256" key="2">
    <source>
        <dbReference type="ARBA" id="ARBA00022603"/>
    </source>
</evidence>
<dbReference type="Proteomes" id="UP000584867">
    <property type="component" value="Unassembled WGS sequence"/>
</dbReference>
<dbReference type="Pfam" id="PF01209">
    <property type="entry name" value="Ubie_methyltran"/>
    <property type="match status" value="1"/>
</dbReference>
<comment type="catalytic activity">
    <reaction evidence="5">
        <text>a 2-demethylmenaquinol + S-adenosyl-L-methionine = a menaquinol + S-adenosyl-L-homocysteine + H(+)</text>
        <dbReference type="Rhea" id="RHEA:42640"/>
        <dbReference type="Rhea" id="RHEA-COMP:9539"/>
        <dbReference type="Rhea" id="RHEA-COMP:9563"/>
        <dbReference type="ChEBI" id="CHEBI:15378"/>
        <dbReference type="ChEBI" id="CHEBI:18151"/>
        <dbReference type="ChEBI" id="CHEBI:55437"/>
        <dbReference type="ChEBI" id="CHEBI:57856"/>
        <dbReference type="ChEBI" id="CHEBI:59789"/>
        <dbReference type="EC" id="2.1.1.163"/>
    </reaction>
</comment>
<dbReference type="UniPathway" id="UPA00079">
    <property type="reaction ID" value="UER00169"/>
</dbReference>
<evidence type="ECO:0000256" key="1">
    <source>
        <dbReference type="ARBA" id="ARBA00022428"/>
    </source>
</evidence>
<evidence type="ECO:0000313" key="6">
    <source>
        <dbReference type="EMBL" id="MBB5064259.1"/>
    </source>
</evidence>
<dbReference type="InterPro" id="IPR004033">
    <property type="entry name" value="UbiE/COQ5_MeTrFase"/>
</dbReference>
<dbReference type="PANTHER" id="PTHR43591">
    <property type="entry name" value="METHYLTRANSFERASE"/>
    <property type="match status" value="1"/>
</dbReference>
<dbReference type="EC" id="2.1.1.163" evidence="5"/>
<gene>
    <name evidence="5" type="primary">menG</name>
    <name evidence="6" type="ORF">HDF15_002613</name>
</gene>
<dbReference type="SUPFAM" id="SSF53335">
    <property type="entry name" value="S-adenosyl-L-methionine-dependent methyltransferases"/>
    <property type="match status" value="1"/>
</dbReference>
<dbReference type="GO" id="GO:0043770">
    <property type="term" value="F:demethylmenaquinone methyltransferase activity"/>
    <property type="evidence" value="ECO:0007669"/>
    <property type="project" value="UniProtKB-UniRule"/>
</dbReference>
<protein>
    <recommendedName>
        <fullName evidence="5">Demethylmenaquinone methyltransferase</fullName>
        <ecNumber evidence="5">2.1.1.163</ecNumber>
    </recommendedName>
</protein>
<keyword evidence="4 5" id="KW-0949">S-adenosyl-L-methionine</keyword>
<dbReference type="Gene3D" id="3.40.50.150">
    <property type="entry name" value="Vaccinia Virus protein VP39"/>
    <property type="match status" value="1"/>
</dbReference>
<feature type="binding site" evidence="5">
    <location>
        <position position="79"/>
    </location>
    <ligand>
        <name>S-adenosyl-L-methionine</name>
        <dbReference type="ChEBI" id="CHEBI:59789"/>
    </ligand>
</feature>
<dbReference type="NCBIfam" id="TIGR01934">
    <property type="entry name" value="MenG_MenH_UbiE"/>
    <property type="match status" value="1"/>
</dbReference>
<comment type="function">
    <text evidence="5">Methyltransferase required for the conversion of demethylmenaquinol (DMKH2) to menaquinol (MKH2).</text>
</comment>
<comment type="pathway">
    <text evidence="5">Quinol/quinone metabolism; menaquinone biosynthesis; menaquinol from 1,4-dihydroxy-2-naphthoate: step 2/2.</text>
</comment>
<evidence type="ECO:0000313" key="7">
    <source>
        <dbReference type="Proteomes" id="UP000584867"/>
    </source>
</evidence>
<accession>A0A7W7ZR37</accession>
<dbReference type="PANTHER" id="PTHR43591:SF24">
    <property type="entry name" value="2-METHOXY-6-POLYPRENYL-1,4-BENZOQUINOL METHYLASE, MITOCHONDRIAL"/>
    <property type="match status" value="1"/>
</dbReference>
<feature type="binding site" evidence="5">
    <location>
        <begin position="125"/>
        <end position="126"/>
    </location>
    <ligand>
        <name>S-adenosyl-L-methionine</name>
        <dbReference type="ChEBI" id="CHEBI:59789"/>
    </ligand>
</feature>
<dbReference type="PROSITE" id="PS01183">
    <property type="entry name" value="UBIE_1"/>
    <property type="match status" value="1"/>
</dbReference>
<reference evidence="6 7" key="1">
    <citation type="submission" date="2020-08" db="EMBL/GenBank/DDBJ databases">
        <title>Genomic Encyclopedia of Type Strains, Phase IV (KMG-V): Genome sequencing to study the core and pangenomes of soil and plant-associated prokaryotes.</title>
        <authorList>
            <person name="Whitman W."/>
        </authorList>
    </citation>
    <scope>NUCLEOTIDE SEQUENCE [LARGE SCALE GENOMIC DNA]</scope>
    <source>
        <strain evidence="6 7">X5P3</strain>
    </source>
</reference>
<feature type="binding site" evidence="5">
    <location>
        <position position="101"/>
    </location>
    <ligand>
        <name>S-adenosyl-L-methionine</name>
        <dbReference type="ChEBI" id="CHEBI:59789"/>
    </ligand>
</feature>
<keyword evidence="3 5" id="KW-0808">Transferase</keyword>
<dbReference type="PROSITE" id="PS51608">
    <property type="entry name" value="SAM_MT_UBIE"/>
    <property type="match status" value="1"/>
</dbReference>
<dbReference type="GO" id="GO:0032259">
    <property type="term" value="P:methylation"/>
    <property type="evidence" value="ECO:0007669"/>
    <property type="project" value="UniProtKB-KW"/>
</dbReference>
<keyword evidence="1 5" id="KW-0474">Menaquinone biosynthesis</keyword>